<dbReference type="OrthoDB" id="10433967at2759"/>
<keyword evidence="3" id="KW-1185">Reference proteome</keyword>
<dbReference type="Proteomes" id="UP001165085">
    <property type="component" value="Unassembled WGS sequence"/>
</dbReference>
<accession>A0A9W7B906</accession>
<protein>
    <submittedName>
        <fullName evidence="2">Uncharacterized protein</fullName>
    </submittedName>
</protein>
<proteinExistence type="predicted"/>
<comment type="caution">
    <text evidence="2">The sequence shown here is derived from an EMBL/GenBank/DDBJ whole genome shotgun (WGS) entry which is preliminary data.</text>
</comment>
<name>A0A9W7B906_9STRA</name>
<dbReference type="AlphaFoldDB" id="A0A9W7B906"/>
<feature type="region of interest" description="Disordered" evidence="1">
    <location>
        <begin position="1"/>
        <end position="85"/>
    </location>
</feature>
<evidence type="ECO:0000256" key="1">
    <source>
        <dbReference type="SAM" id="MobiDB-lite"/>
    </source>
</evidence>
<reference evidence="3" key="1">
    <citation type="journal article" date="2023" name="Commun. Biol.">
        <title>Genome analysis of Parmales, the sister group of diatoms, reveals the evolutionary specialization of diatoms from phago-mixotrophs to photoautotrophs.</title>
        <authorList>
            <person name="Ban H."/>
            <person name="Sato S."/>
            <person name="Yoshikawa S."/>
            <person name="Yamada K."/>
            <person name="Nakamura Y."/>
            <person name="Ichinomiya M."/>
            <person name="Sato N."/>
            <person name="Blanc-Mathieu R."/>
            <person name="Endo H."/>
            <person name="Kuwata A."/>
            <person name="Ogata H."/>
        </authorList>
    </citation>
    <scope>NUCLEOTIDE SEQUENCE [LARGE SCALE GENOMIC DNA]</scope>
    <source>
        <strain evidence="3">NIES 3701</strain>
    </source>
</reference>
<feature type="region of interest" description="Disordered" evidence="1">
    <location>
        <begin position="147"/>
        <end position="174"/>
    </location>
</feature>
<dbReference type="EMBL" id="BRXY01000261">
    <property type="protein sequence ID" value="GMH81790.1"/>
    <property type="molecule type" value="Genomic_DNA"/>
</dbReference>
<sequence length="199" mass="22144">MPTPSPNAGVGLRMSSSRVPVSASPELTPGPTLSPRIGRAPLPQNNTGVGFMMTSSRVPVSASPELTPGPTLSPRIGRAPLPQNNTGVGFMMTSTRPEPKKQINDNYYDLDLERLRREKIINDRMSKRYGAPGSRTFERFGSKSIARQLPKARQSQKPRLTNIPGKKRKTMKAKDVKKFVEMKEEMRNEKTRRASKNIN</sequence>
<organism evidence="2 3">
    <name type="scientific">Triparma strigata</name>
    <dbReference type="NCBI Taxonomy" id="1606541"/>
    <lineage>
        <taxon>Eukaryota</taxon>
        <taxon>Sar</taxon>
        <taxon>Stramenopiles</taxon>
        <taxon>Ochrophyta</taxon>
        <taxon>Bolidophyceae</taxon>
        <taxon>Parmales</taxon>
        <taxon>Triparmaceae</taxon>
        <taxon>Triparma</taxon>
    </lineage>
</organism>
<evidence type="ECO:0000313" key="3">
    <source>
        <dbReference type="Proteomes" id="UP001165085"/>
    </source>
</evidence>
<evidence type="ECO:0000313" key="2">
    <source>
        <dbReference type="EMBL" id="GMH81790.1"/>
    </source>
</evidence>
<feature type="compositionally biased region" description="Polar residues" evidence="1">
    <location>
        <begin position="43"/>
        <end position="58"/>
    </location>
</feature>
<gene>
    <name evidence="2" type="ORF">TrST_g4823</name>
</gene>